<dbReference type="Proteomes" id="UP000316621">
    <property type="component" value="Chromosome 1"/>
</dbReference>
<proteinExistence type="predicted"/>
<evidence type="ECO:0000313" key="1">
    <source>
        <dbReference type="EMBL" id="RZC46460.1"/>
    </source>
</evidence>
<gene>
    <name evidence="1" type="ORF">C5167_039405</name>
</gene>
<dbReference type="AlphaFoldDB" id="A0A4Y7IFC6"/>
<dbReference type="Gene3D" id="1.25.40.10">
    <property type="entry name" value="Tetratricopeptide repeat domain"/>
    <property type="match status" value="1"/>
</dbReference>
<sequence>MEIIPMFTTDVKYFLPFEFEHHQIIKTNRSASFISLWIHLLYEARIKFSTVETHPPEEETEGKIIFQAACKLKFGDFKGASLDTEFAMRDGKDNVKILFLQGQAYMTFNDVTLLWIPDLSSINKN</sequence>
<organism evidence="1 2">
    <name type="scientific">Papaver somniferum</name>
    <name type="common">Opium poppy</name>
    <dbReference type="NCBI Taxonomy" id="3469"/>
    <lineage>
        <taxon>Eukaryota</taxon>
        <taxon>Viridiplantae</taxon>
        <taxon>Streptophyta</taxon>
        <taxon>Embryophyta</taxon>
        <taxon>Tracheophyta</taxon>
        <taxon>Spermatophyta</taxon>
        <taxon>Magnoliopsida</taxon>
        <taxon>Ranunculales</taxon>
        <taxon>Papaveraceae</taxon>
        <taxon>Papaveroideae</taxon>
        <taxon>Papaver</taxon>
    </lineage>
</organism>
<name>A0A4Y7IFC6_PAPSO</name>
<dbReference type="STRING" id="3469.A0A4Y7IFC6"/>
<reference evidence="1 2" key="1">
    <citation type="journal article" date="2018" name="Science">
        <title>The opium poppy genome and morphinan production.</title>
        <authorList>
            <person name="Guo L."/>
            <person name="Winzer T."/>
            <person name="Yang X."/>
            <person name="Li Y."/>
            <person name="Ning Z."/>
            <person name="He Z."/>
            <person name="Teodor R."/>
            <person name="Lu Y."/>
            <person name="Bowser T.A."/>
            <person name="Graham I.A."/>
            <person name="Ye K."/>
        </authorList>
    </citation>
    <scope>NUCLEOTIDE SEQUENCE [LARGE SCALE GENOMIC DNA]</scope>
    <source>
        <strain evidence="2">cv. HN1</strain>
        <tissue evidence="1">Leaves</tissue>
    </source>
</reference>
<accession>A0A4Y7IFC6</accession>
<dbReference type="Gramene" id="RZC46460">
    <property type="protein sequence ID" value="RZC46460"/>
    <property type="gene ID" value="C5167_039405"/>
</dbReference>
<protein>
    <submittedName>
        <fullName evidence="1">Uncharacterized protein</fullName>
    </submittedName>
</protein>
<keyword evidence="2" id="KW-1185">Reference proteome</keyword>
<dbReference type="EMBL" id="CM010715">
    <property type="protein sequence ID" value="RZC46460.1"/>
    <property type="molecule type" value="Genomic_DNA"/>
</dbReference>
<evidence type="ECO:0000313" key="2">
    <source>
        <dbReference type="Proteomes" id="UP000316621"/>
    </source>
</evidence>
<dbReference type="InterPro" id="IPR011990">
    <property type="entry name" value="TPR-like_helical_dom_sf"/>
</dbReference>